<dbReference type="InterPro" id="IPR035107">
    <property type="entry name" value="tRNA_thiolation_TtcA_Ctu1"/>
</dbReference>
<feature type="binding site" evidence="2">
    <location>
        <position position="175"/>
    </location>
    <ligand>
        <name>ATP</name>
        <dbReference type="ChEBI" id="CHEBI:30616"/>
    </ligand>
</feature>
<gene>
    <name evidence="5" type="ORF">ENO04_06225</name>
</gene>
<feature type="domain" description="2-thiouridine synthetase TtuA-like N-terminal LIM" evidence="4">
    <location>
        <begin position="12"/>
        <end position="36"/>
    </location>
</feature>
<dbReference type="PANTHER" id="PTHR11807">
    <property type="entry name" value="ATPASES OF THE PP SUPERFAMILY-RELATED"/>
    <property type="match status" value="1"/>
</dbReference>
<dbReference type="InterPro" id="IPR054306">
    <property type="entry name" value="TtuA-like_LIM_N"/>
</dbReference>
<feature type="binding site" evidence="2">
    <location>
        <position position="93"/>
    </location>
    <ligand>
        <name>ATP</name>
        <dbReference type="ChEBI" id="CHEBI:30616"/>
    </ligand>
</feature>
<dbReference type="PIRSF" id="PIRSF004976">
    <property type="entry name" value="ATPase_YdaO"/>
    <property type="match status" value="1"/>
</dbReference>
<sequence>MSVLAPGTRKSCYKCGREAEVMVRYARLYLCREHYIEYIEERIMKTIERYGLLSGVKRLLIALSGGKDSLSLAYVLSRNKEKIGLTEIIGLHIDLGINGYSEESRESVEKACSELGMKCFILSLKDLQGLSLPEIIKKSNRPPCSIRGLIKRYIINATSIELGVDAVAMGHHMNDILLFYLRNFLLGLTSSPP</sequence>
<feature type="binding site" evidence="2">
    <location>
        <begin position="62"/>
        <end position="64"/>
    </location>
    <ligand>
        <name>ATP</name>
        <dbReference type="ChEBI" id="CHEBI:30616"/>
    </ligand>
</feature>
<evidence type="ECO:0000256" key="1">
    <source>
        <dbReference type="ARBA" id="ARBA00022679"/>
    </source>
</evidence>
<feature type="domain" description="tRNA(Ile)-lysidine/2-thiocytidine synthase N-terminal" evidence="3">
    <location>
        <begin position="59"/>
        <end position="177"/>
    </location>
</feature>
<accession>A0A7C1I6D8</accession>
<evidence type="ECO:0000313" key="5">
    <source>
        <dbReference type="EMBL" id="HDS11188.1"/>
    </source>
</evidence>
<evidence type="ECO:0000259" key="4">
    <source>
        <dbReference type="Pfam" id="PF22082"/>
    </source>
</evidence>
<dbReference type="GO" id="GO:0005524">
    <property type="term" value="F:ATP binding"/>
    <property type="evidence" value="ECO:0007669"/>
    <property type="project" value="UniProtKB-KW"/>
</dbReference>
<evidence type="ECO:0000259" key="3">
    <source>
        <dbReference type="Pfam" id="PF01171"/>
    </source>
</evidence>
<dbReference type="InterPro" id="IPR014729">
    <property type="entry name" value="Rossmann-like_a/b/a_fold"/>
</dbReference>
<keyword evidence="2" id="KW-0547">Nucleotide-binding</keyword>
<proteinExistence type="predicted"/>
<dbReference type="GO" id="GO:0002144">
    <property type="term" value="C:cytosolic tRNA wobble base thiouridylase complex"/>
    <property type="evidence" value="ECO:0007669"/>
    <property type="project" value="TreeGrafter"/>
</dbReference>
<dbReference type="Pfam" id="PF22082">
    <property type="entry name" value="TtuA_LIM_N"/>
    <property type="match status" value="1"/>
</dbReference>
<reference evidence="5" key="1">
    <citation type="journal article" date="2020" name="mSystems">
        <title>Genome- and Community-Level Interaction Insights into Carbon Utilization and Element Cycling Functions of Hydrothermarchaeota in Hydrothermal Sediment.</title>
        <authorList>
            <person name="Zhou Z."/>
            <person name="Liu Y."/>
            <person name="Xu W."/>
            <person name="Pan J."/>
            <person name="Luo Z.H."/>
            <person name="Li M."/>
        </authorList>
    </citation>
    <scope>NUCLEOTIDE SEQUENCE [LARGE SCALE GENOMIC DNA]</scope>
    <source>
        <strain evidence="5">SpSt-123</strain>
    </source>
</reference>
<name>A0A7C1I6D8_9CREN</name>
<protein>
    <submittedName>
        <fullName evidence="5">Uncharacterized protein</fullName>
    </submittedName>
</protein>
<dbReference type="EMBL" id="DSDY01000186">
    <property type="protein sequence ID" value="HDS11188.1"/>
    <property type="molecule type" value="Genomic_DNA"/>
</dbReference>
<feature type="binding site" evidence="2">
    <location>
        <position position="170"/>
    </location>
    <ligand>
        <name>ATP</name>
        <dbReference type="ChEBI" id="CHEBI:30616"/>
    </ligand>
</feature>
<keyword evidence="1" id="KW-0808">Transferase</keyword>
<dbReference type="GO" id="GO:0000049">
    <property type="term" value="F:tRNA binding"/>
    <property type="evidence" value="ECO:0007669"/>
    <property type="project" value="TreeGrafter"/>
</dbReference>
<dbReference type="InterPro" id="IPR011063">
    <property type="entry name" value="TilS/TtcA_N"/>
</dbReference>
<dbReference type="AlphaFoldDB" id="A0A7C1I6D8"/>
<dbReference type="GO" id="GO:0002143">
    <property type="term" value="P:tRNA wobble position uridine thiolation"/>
    <property type="evidence" value="ECO:0007669"/>
    <property type="project" value="TreeGrafter"/>
</dbReference>
<evidence type="ECO:0000256" key="2">
    <source>
        <dbReference type="PIRSR" id="PIRSR004976-51"/>
    </source>
</evidence>
<dbReference type="GO" id="GO:0016740">
    <property type="term" value="F:transferase activity"/>
    <property type="evidence" value="ECO:0007669"/>
    <property type="project" value="UniProtKB-KW"/>
</dbReference>
<organism evidence="5">
    <name type="scientific">Fervidicoccus fontis</name>
    <dbReference type="NCBI Taxonomy" id="683846"/>
    <lineage>
        <taxon>Archaea</taxon>
        <taxon>Thermoproteota</taxon>
        <taxon>Thermoprotei</taxon>
        <taxon>Fervidicoccales</taxon>
        <taxon>Fervidicoccaceae</taxon>
        <taxon>Fervidicoccus</taxon>
    </lineage>
</organism>
<keyword evidence="2" id="KW-0067">ATP-binding</keyword>
<feature type="binding site" evidence="2">
    <location>
        <position position="68"/>
    </location>
    <ligand>
        <name>ATP</name>
        <dbReference type="ChEBI" id="CHEBI:30616"/>
    </ligand>
</feature>
<dbReference type="Pfam" id="PF01171">
    <property type="entry name" value="ATP_bind_3"/>
    <property type="match status" value="1"/>
</dbReference>
<comment type="caution">
    <text evidence="5">The sequence shown here is derived from an EMBL/GenBank/DDBJ whole genome shotgun (WGS) entry which is preliminary data.</text>
</comment>
<dbReference type="Gene3D" id="3.40.50.620">
    <property type="entry name" value="HUPs"/>
    <property type="match status" value="1"/>
</dbReference>
<dbReference type="SUPFAM" id="SSF52402">
    <property type="entry name" value="Adenine nucleotide alpha hydrolases-like"/>
    <property type="match status" value="1"/>
</dbReference>
<dbReference type="PANTHER" id="PTHR11807:SF12">
    <property type="entry name" value="CYTOPLASMIC TRNA 2-THIOLATION PROTEIN 1"/>
    <property type="match status" value="1"/>
</dbReference>